<keyword evidence="2" id="KW-1185">Reference proteome</keyword>
<comment type="caution">
    <text evidence="1">The sequence shown here is derived from an EMBL/GenBank/DDBJ whole genome shotgun (WGS) entry which is preliminary data.</text>
</comment>
<reference evidence="1 2" key="1">
    <citation type="submission" date="2024-07" db="EMBL/GenBank/DDBJ databases">
        <title>Chromosome-level genome assembly of the water stick insect Ranatra chinensis (Heteroptera: Nepidae).</title>
        <authorList>
            <person name="Liu X."/>
        </authorList>
    </citation>
    <scope>NUCLEOTIDE SEQUENCE [LARGE SCALE GENOMIC DNA]</scope>
    <source>
        <strain evidence="1">Cailab_2021Rc</strain>
        <tissue evidence="1">Muscle</tissue>
    </source>
</reference>
<proteinExistence type="predicted"/>
<name>A0ABD0XY90_9HEMI</name>
<evidence type="ECO:0000313" key="2">
    <source>
        <dbReference type="Proteomes" id="UP001558652"/>
    </source>
</evidence>
<accession>A0ABD0XY90</accession>
<dbReference type="EMBL" id="JBFDAA010000018">
    <property type="protein sequence ID" value="KAL1116108.1"/>
    <property type="molecule type" value="Genomic_DNA"/>
</dbReference>
<evidence type="ECO:0000313" key="1">
    <source>
        <dbReference type="EMBL" id="KAL1116108.1"/>
    </source>
</evidence>
<protein>
    <submittedName>
        <fullName evidence="1">Uncharacterized protein</fullName>
    </submittedName>
</protein>
<sequence>MSKRCLQGERPTSLSVLSEIVMKAHNQTRKIADIKIPDGYREQEFFPDLCLLKADREWDLETGFLRPISINRGSLVPKCLVHSQTFSNTNNGELLCHTERVVYSARKDELTRAPNDLRPASERIRRSYDIRHATTHR</sequence>
<dbReference type="AlphaFoldDB" id="A0ABD0XY90"/>
<dbReference type="Proteomes" id="UP001558652">
    <property type="component" value="Unassembled WGS sequence"/>
</dbReference>
<gene>
    <name evidence="1" type="ORF">AAG570_005603</name>
</gene>
<organism evidence="1 2">
    <name type="scientific">Ranatra chinensis</name>
    <dbReference type="NCBI Taxonomy" id="642074"/>
    <lineage>
        <taxon>Eukaryota</taxon>
        <taxon>Metazoa</taxon>
        <taxon>Ecdysozoa</taxon>
        <taxon>Arthropoda</taxon>
        <taxon>Hexapoda</taxon>
        <taxon>Insecta</taxon>
        <taxon>Pterygota</taxon>
        <taxon>Neoptera</taxon>
        <taxon>Paraneoptera</taxon>
        <taxon>Hemiptera</taxon>
        <taxon>Heteroptera</taxon>
        <taxon>Panheteroptera</taxon>
        <taxon>Nepomorpha</taxon>
        <taxon>Nepidae</taxon>
        <taxon>Ranatrinae</taxon>
        <taxon>Ranatra</taxon>
    </lineage>
</organism>